<gene>
    <name evidence="2" type="ORF">JF535_13145</name>
</gene>
<comment type="caution">
    <text evidence="2">The sequence shown here is derived from an EMBL/GenBank/DDBJ whole genome shotgun (WGS) entry which is preliminary data.</text>
</comment>
<feature type="compositionally biased region" description="Basic and acidic residues" evidence="1">
    <location>
        <begin position="44"/>
        <end position="54"/>
    </location>
</feature>
<reference evidence="2 3" key="1">
    <citation type="submission" date="2020-12" db="EMBL/GenBank/DDBJ databases">
        <title>Oil enriched cultivation method for isolating marine PHA-producing bacteria.</title>
        <authorList>
            <person name="Zheng W."/>
            <person name="Yu S."/>
            <person name="Huang Y."/>
        </authorList>
    </citation>
    <scope>NUCLEOTIDE SEQUENCE [LARGE SCALE GENOMIC DNA]</scope>
    <source>
        <strain evidence="2 3">SN0-2</strain>
    </source>
</reference>
<evidence type="ECO:0000256" key="1">
    <source>
        <dbReference type="SAM" id="MobiDB-lite"/>
    </source>
</evidence>
<sequence>MKHLNVGLEWIAMCPDQNARQVLTELVGEEVGAVIAGAIQTAEAKMRTANRTEPEGASGQGPQPLRG</sequence>
<accession>A0ABS3E911</accession>
<proteinExistence type="predicted"/>
<organism evidence="2 3">
    <name type="scientific">Microbulbifer salipaludis</name>
    <dbReference type="NCBI Taxonomy" id="187980"/>
    <lineage>
        <taxon>Bacteria</taxon>
        <taxon>Pseudomonadati</taxon>
        <taxon>Pseudomonadota</taxon>
        <taxon>Gammaproteobacteria</taxon>
        <taxon>Cellvibrionales</taxon>
        <taxon>Microbulbiferaceae</taxon>
        <taxon>Microbulbifer</taxon>
    </lineage>
</organism>
<evidence type="ECO:0000313" key="3">
    <source>
        <dbReference type="Proteomes" id="UP000664293"/>
    </source>
</evidence>
<name>A0ABS3E911_9GAMM</name>
<dbReference type="EMBL" id="JAEKJR010000002">
    <property type="protein sequence ID" value="MBN8431797.1"/>
    <property type="molecule type" value="Genomic_DNA"/>
</dbReference>
<protein>
    <submittedName>
        <fullName evidence="2">Uncharacterized protein</fullName>
    </submittedName>
</protein>
<keyword evidence="3" id="KW-1185">Reference proteome</keyword>
<dbReference type="Proteomes" id="UP000664293">
    <property type="component" value="Unassembled WGS sequence"/>
</dbReference>
<evidence type="ECO:0000313" key="2">
    <source>
        <dbReference type="EMBL" id="MBN8431797.1"/>
    </source>
</evidence>
<feature type="region of interest" description="Disordered" evidence="1">
    <location>
        <begin position="44"/>
        <end position="67"/>
    </location>
</feature>